<dbReference type="RefSeq" id="WP_338272623.1">
    <property type="nucleotide sequence ID" value="NZ_AP027266.1"/>
</dbReference>
<dbReference type="EMBL" id="AP027266">
    <property type="protein sequence ID" value="BDW86633.1"/>
    <property type="molecule type" value="Genomic_DNA"/>
</dbReference>
<protein>
    <submittedName>
        <fullName evidence="1">Uncharacterized protein</fullName>
    </submittedName>
</protein>
<gene>
    <name evidence="1" type="ORF">MACH21_28100</name>
</gene>
<name>A0AA48HE68_9RHOB</name>
<sequence>MTVRSCRRAFEKGQADRRAHPLTSGAYKLRDVIDSLTKDLAAINEIRDYLLNRKGYARPAYLVRCTSDDMAIWLKGLPEDLAHQFGYDVLPAIDALQGDGVPHLYVDAAVRQFTRRIHVYVDDCEIQRIRLKSGIAGEYASIRSGYSDLYGLITNGLRITHDALQVSDQNKSSLSAADMDALHEIRLETL</sequence>
<proteinExistence type="predicted"/>
<dbReference type="AlphaFoldDB" id="A0AA48HE68"/>
<reference evidence="1 2" key="1">
    <citation type="submission" date="2023-01" db="EMBL/GenBank/DDBJ databases">
        <title>Complete genome sequence of Roseicyclus marinus strain Dej080120_10.</title>
        <authorList>
            <person name="Ueki S."/>
            <person name="Maruyama F."/>
        </authorList>
    </citation>
    <scope>NUCLEOTIDE SEQUENCE [LARGE SCALE GENOMIC DNA]</scope>
    <source>
        <strain evidence="1 2">Dej080120_10</strain>
    </source>
</reference>
<dbReference type="KEGG" id="rmai:MACH21_28100"/>
<evidence type="ECO:0000313" key="2">
    <source>
        <dbReference type="Proteomes" id="UP001337723"/>
    </source>
</evidence>
<accession>A0AA48HE68</accession>
<evidence type="ECO:0000313" key="1">
    <source>
        <dbReference type="EMBL" id="BDW86633.1"/>
    </source>
</evidence>
<dbReference type="Proteomes" id="UP001337723">
    <property type="component" value="Chromosome"/>
</dbReference>
<keyword evidence="2" id="KW-1185">Reference proteome</keyword>
<organism evidence="1 2">
    <name type="scientific">Roseicyclus marinus</name>
    <dbReference type="NCBI Taxonomy" id="2161673"/>
    <lineage>
        <taxon>Bacteria</taxon>
        <taxon>Pseudomonadati</taxon>
        <taxon>Pseudomonadota</taxon>
        <taxon>Alphaproteobacteria</taxon>
        <taxon>Rhodobacterales</taxon>
        <taxon>Roseobacteraceae</taxon>
        <taxon>Roseicyclus</taxon>
    </lineage>
</organism>